<feature type="domain" description="Peptidase C54 catalytic" evidence="12">
    <location>
        <begin position="66"/>
        <end position="97"/>
    </location>
</feature>
<evidence type="ECO:0000256" key="7">
    <source>
        <dbReference type="ARBA" id="ARBA00022807"/>
    </source>
</evidence>
<dbReference type="InterPro" id="IPR038765">
    <property type="entry name" value="Papain-like_cys_pep_sf"/>
</dbReference>
<dbReference type="Proteomes" id="UP000001292">
    <property type="component" value="Unassembled WGS sequence"/>
</dbReference>
<keyword evidence="7" id="KW-0788">Thiol protease</keyword>
<dbReference type="InterPro" id="IPR005078">
    <property type="entry name" value="Peptidase_C54"/>
</dbReference>
<evidence type="ECO:0000256" key="4">
    <source>
        <dbReference type="ARBA" id="ARBA00022490"/>
    </source>
</evidence>
<dbReference type="AlphaFoldDB" id="B4ID46"/>
<reference evidence="13 14" key="1">
    <citation type="journal article" date="2007" name="Nature">
        <title>Evolution of genes and genomes on the Drosophila phylogeny.</title>
        <authorList>
            <consortium name="Drosophila 12 Genomes Consortium"/>
            <person name="Clark A.G."/>
            <person name="Eisen M.B."/>
            <person name="Smith D.R."/>
            <person name="Bergman C.M."/>
            <person name="Oliver B."/>
            <person name="Markow T.A."/>
            <person name="Kaufman T.C."/>
            <person name="Kellis M."/>
            <person name="Gelbart W."/>
            <person name="Iyer V.N."/>
            <person name="Pollard D.A."/>
            <person name="Sackton T.B."/>
            <person name="Larracuente A.M."/>
            <person name="Singh N.D."/>
            <person name="Abad J.P."/>
            <person name="Abt D.N."/>
            <person name="Adryan B."/>
            <person name="Aguade M."/>
            <person name="Akashi H."/>
            <person name="Anderson W.W."/>
            <person name="Aquadro C.F."/>
            <person name="Ardell D.H."/>
            <person name="Arguello R."/>
            <person name="Artieri C.G."/>
            <person name="Barbash D.A."/>
            <person name="Barker D."/>
            <person name="Barsanti P."/>
            <person name="Batterham P."/>
            <person name="Batzoglou S."/>
            <person name="Begun D."/>
            <person name="Bhutkar A."/>
            <person name="Blanco E."/>
            <person name="Bosak S.A."/>
            <person name="Bradley R.K."/>
            <person name="Brand A.D."/>
            <person name="Brent M.R."/>
            <person name="Brooks A.N."/>
            <person name="Brown R.H."/>
            <person name="Butlin R.K."/>
            <person name="Caggese C."/>
            <person name="Calvi B.R."/>
            <person name="Bernardo de Carvalho A."/>
            <person name="Caspi A."/>
            <person name="Castrezana S."/>
            <person name="Celniker S.E."/>
            <person name="Chang J.L."/>
            <person name="Chapple C."/>
            <person name="Chatterji S."/>
            <person name="Chinwalla A."/>
            <person name="Civetta A."/>
            <person name="Clifton S.W."/>
            <person name="Comeron J.M."/>
            <person name="Costello J.C."/>
            <person name="Coyne J.A."/>
            <person name="Daub J."/>
            <person name="David R.G."/>
            <person name="Delcher A.L."/>
            <person name="Delehaunty K."/>
            <person name="Do C.B."/>
            <person name="Ebling H."/>
            <person name="Edwards K."/>
            <person name="Eickbush T."/>
            <person name="Evans J.D."/>
            <person name="Filipski A."/>
            <person name="Findeiss S."/>
            <person name="Freyhult E."/>
            <person name="Fulton L."/>
            <person name="Fulton R."/>
            <person name="Garcia A.C."/>
            <person name="Gardiner A."/>
            <person name="Garfield D.A."/>
            <person name="Garvin B.E."/>
            <person name="Gibson G."/>
            <person name="Gilbert D."/>
            <person name="Gnerre S."/>
            <person name="Godfrey J."/>
            <person name="Good R."/>
            <person name="Gotea V."/>
            <person name="Gravely B."/>
            <person name="Greenberg A.J."/>
            <person name="Griffiths-Jones S."/>
            <person name="Gross S."/>
            <person name="Guigo R."/>
            <person name="Gustafson E.A."/>
            <person name="Haerty W."/>
            <person name="Hahn M.W."/>
            <person name="Halligan D.L."/>
            <person name="Halpern A.L."/>
            <person name="Halter G.M."/>
            <person name="Han M.V."/>
            <person name="Heger A."/>
            <person name="Hillier L."/>
            <person name="Hinrichs A.S."/>
            <person name="Holmes I."/>
            <person name="Hoskins R.A."/>
            <person name="Hubisz M.J."/>
            <person name="Hultmark D."/>
            <person name="Huntley M.A."/>
            <person name="Jaffe D.B."/>
            <person name="Jagadeeshan S."/>
            <person name="Jeck W.R."/>
            <person name="Johnson J."/>
            <person name="Jones C.D."/>
            <person name="Jordan W.C."/>
            <person name="Karpen G.H."/>
            <person name="Kataoka E."/>
            <person name="Keightley P.D."/>
            <person name="Kheradpour P."/>
            <person name="Kirkness E.F."/>
            <person name="Koerich L.B."/>
            <person name="Kristiansen K."/>
            <person name="Kudrna D."/>
            <person name="Kulathinal R.J."/>
            <person name="Kumar S."/>
            <person name="Kwok R."/>
            <person name="Lander E."/>
            <person name="Langley C.H."/>
            <person name="Lapoint R."/>
            <person name="Lazzaro B.P."/>
            <person name="Lee S.J."/>
            <person name="Levesque L."/>
            <person name="Li R."/>
            <person name="Lin C.F."/>
            <person name="Lin M.F."/>
            <person name="Lindblad-Toh K."/>
            <person name="Llopart A."/>
            <person name="Long M."/>
            <person name="Low L."/>
            <person name="Lozovsky E."/>
            <person name="Lu J."/>
            <person name="Luo M."/>
            <person name="Machado C.A."/>
            <person name="Makalowski W."/>
            <person name="Marzo M."/>
            <person name="Matsuda M."/>
            <person name="Matzkin L."/>
            <person name="McAllister B."/>
            <person name="McBride C.S."/>
            <person name="McKernan B."/>
            <person name="McKernan K."/>
            <person name="Mendez-Lago M."/>
            <person name="Minx P."/>
            <person name="Mollenhauer M.U."/>
            <person name="Montooth K."/>
            <person name="Mount S.M."/>
            <person name="Mu X."/>
            <person name="Myers E."/>
            <person name="Negre B."/>
            <person name="Newfeld S."/>
            <person name="Nielsen R."/>
            <person name="Noor M.A."/>
            <person name="O'Grady P."/>
            <person name="Pachter L."/>
            <person name="Papaceit M."/>
            <person name="Parisi M.J."/>
            <person name="Parisi M."/>
            <person name="Parts L."/>
            <person name="Pedersen J.S."/>
            <person name="Pesole G."/>
            <person name="Phillippy A.M."/>
            <person name="Ponting C.P."/>
            <person name="Pop M."/>
            <person name="Porcelli D."/>
            <person name="Powell J.R."/>
            <person name="Prohaska S."/>
            <person name="Pruitt K."/>
            <person name="Puig M."/>
            <person name="Quesneville H."/>
            <person name="Ram K.R."/>
            <person name="Rand D."/>
            <person name="Rasmussen M.D."/>
            <person name="Reed L.K."/>
            <person name="Reenan R."/>
            <person name="Reily A."/>
            <person name="Remington K.A."/>
            <person name="Rieger T.T."/>
            <person name="Ritchie M.G."/>
            <person name="Robin C."/>
            <person name="Rogers Y.H."/>
            <person name="Rohde C."/>
            <person name="Rozas J."/>
            <person name="Rubenfield M.J."/>
            <person name="Ruiz A."/>
            <person name="Russo S."/>
            <person name="Salzberg S.L."/>
            <person name="Sanchez-Gracia A."/>
            <person name="Saranga D.J."/>
            <person name="Sato H."/>
            <person name="Schaeffer S.W."/>
            <person name="Schatz M.C."/>
            <person name="Schlenke T."/>
            <person name="Schwartz R."/>
            <person name="Segarra C."/>
            <person name="Singh R.S."/>
            <person name="Sirot L."/>
            <person name="Sirota M."/>
            <person name="Sisneros N.B."/>
            <person name="Smith C.D."/>
            <person name="Smith T.F."/>
            <person name="Spieth J."/>
            <person name="Stage D.E."/>
            <person name="Stark A."/>
            <person name="Stephan W."/>
            <person name="Strausberg R.L."/>
            <person name="Strempel S."/>
            <person name="Sturgill D."/>
            <person name="Sutton G."/>
            <person name="Sutton G.G."/>
            <person name="Tao W."/>
            <person name="Teichmann S."/>
            <person name="Tobari Y.N."/>
            <person name="Tomimura Y."/>
            <person name="Tsolas J.M."/>
            <person name="Valente V.L."/>
            <person name="Venter E."/>
            <person name="Venter J.C."/>
            <person name="Vicario S."/>
            <person name="Vieira F.G."/>
            <person name="Vilella A.J."/>
            <person name="Villasante A."/>
            <person name="Walenz B."/>
            <person name="Wang J."/>
            <person name="Wasserman M."/>
            <person name="Watts T."/>
            <person name="Wilson D."/>
            <person name="Wilson R.K."/>
            <person name="Wing R.A."/>
            <person name="Wolfner M.F."/>
            <person name="Wong A."/>
            <person name="Wong G.K."/>
            <person name="Wu C.I."/>
            <person name="Wu G."/>
            <person name="Yamamoto D."/>
            <person name="Yang H.P."/>
            <person name="Yang S.P."/>
            <person name="Yorke J.A."/>
            <person name="Yoshida K."/>
            <person name="Zdobnov E."/>
            <person name="Zhang P."/>
            <person name="Zhang Y."/>
            <person name="Zimin A.V."/>
            <person name="Baldwin J."/>
            <person name="Abdouelleil A."/>
            <person name="Abdulkadir J."/>
            <person name="Abebe A."/>
            <person name="Abera B."/>
            <person name="Abreu J."/>
            <person name="Acer S.C."/>
            <person name="Aftuck L."/>
            <person name="Alexander A."/>
            <person name="An P."/>
            <person name="Anderson E."/>
            <person name="Anderson S."/>
            <person name="Arachi H."/>
            <person name="Azer M."/>
            <person name="Bachantsang P."/>
            <person name="Barry A."/>
            <person name="Bayul T."/>
            <person name="Berlin A."/>
            <person name="Bessette D."/>
            <person name="Bloom T."/>
            <person name="Blye J."/>
            <person name="Boguslavskiy L."/>
            <person name="Bonnet C."/>
            <person name="Boukhgalter B."/>
            <person name="Bourzgui I."/>
            <person name="Brown A."/>
            <person name="Cahill P."/>
            <person name="Channer S."/>
            <person name="Cheshatsang Y."/>
            <person name="Chuda L."/>
            <person name="Citroen M."/>
            <person name="Collymore A."/>
            <person name="Cooke P."/>
            <person name="Costello M."/>
            <person name="D'Aco K."/>
            <person name="Daza R."/>
            <person name="De Haan G."/>
            <person name="DeGray S."/>
            <person name="DeMaso C."/>
            <person name="Dhargay N."/>
            <person name="Dooley K."/>
            <person name="Dooley E."/>
            <person name="Doricent M."/>
            <person name="Dorje P."/>
            <person name="Dorjee K."/>
            <person name="Dupes A."/>
            <person name="Elong R."/>
            <person name="Falk J."/>
            <person name="Farina A."/>
            <person name="Faro S."/>
            <person name="Ferguson D."/>
            <person name="Fisher S."/>
            <person name="Foley C.D."/>
            <person name="Franke A."/>
            <person name="Friedrich D."/>
            <person name="Gadbois L."/>
            <person name="Gearin G."/>
            <person name="Gearin C.R."/>
            <person name="Giannoukos G."/>
            <person name="Goode T."/>
            <person name="Graham J."/>
            <person name="Grandbois E."/>
            <person name="Grewal S."/>
            <person name="Gyaltsen K."/>
            <person name="Hafez N."/>
            <person name="Hagos B."/>
            <person name="Hall J."/>
            <person name="Henson C."/>
            <person name="Hollinger A."/>
            <person name="Honan T."/>
            <person name="Huard M.D."/>
            <person name="Hughes L."/>
            <person name="Hurhula B."/>
            <person name="Husby M.E."/>
            <person name="Kamat A."/>
            <person name="Kanga B."/>
            <person name="Kashin S."/>
            <person name="Khazanovich D."/>
            <person name="Kisner P."/>
            <person name="Lance K."/>
            <person name="Lara M."/>
            <person name="Lee W."/>
            <person name="Lennon N."/>
            <person name="Letendre F."/>
            <person name="LeVine R."/>
            <person name="Lipovsky A."/>
            <person name="Liu X."/>
            <person name="Liu J."/>
            <person name="Liu S."/>
            <person name="Lokyitsang T."/>
            <person name="Lokyitsang Y."/>
            <person name="Lubonja R."/>
            <person name="Lui A."/>
            <person name="MacDonald P."/>
            <person name="Magnisalis V."/>
            <person name="Maru K."/>
            <person name="Matthews C."/>
            <person name="McCusker W."/>
            <person name="McDonough S."/>
            <person name="Mehta T."/>
            <person name="Meldrim J."/>
            <person name="Meneus L."/>
            <person name="Mihai O."/>
            <person name="Mihalev A."/>
            <person name="Mihova T."/>
            <person name="Mittelman R."/>
            <person name="Mlenga V."/>
            <person name="Montmayeur A."/>
            <person name="Mulrain L."/>
            <person name="Navidi A."/>
            <person name="Naylor J."/>
            <person name="Negash T."/>
            <person name="Nguyen T."/>
            <person name="Nguyen N."/>
            <person name="Nicol R."/>
            <person name="Norbu C."/>
            <person name="Norbu N."/>
            <person name="Novod N."/>
            <person name="O'Neill B."/>
            <person name="Osman S."/>
            <person name="Markiewicz E."/>
            <person name="Oyono O.L."/>
            <person name="Patti C."/>
            <person name="Phunkhang P."/>
            <person name="Pierre F."/>
            <person name="Priest M."/>
            <person name="Raghuraman S."/>
            <person name="Rege F."/>
            <person name="Reyes R."/>
            <person name="Rise C."/>
            <person name="Rogov P."/>
            <person name="Ross K."/>
            <person name="Ryan E."/>
            <person name="Settipalli S."/>
            <person name="Shea T."/>
            <person name="Sherpa N."/>
            <person name="Shi L."/>
            <person name="Shih D."/>
            <person name="Sparrow T."/>
            <person name="Spaulding J."/>
            <person name="Stalker J."/>
            <person name="Stange-Thomann N."/>
            <person name="Stavropoulos S."/>
            <person name="Stone C."/>
            <person name="Strader C."/>
            <person name="Tesfaye S."/>
            <person name="Thomson T."/>
            <person name="Thoulutsang Y."/>
            <person name="Thoulutsang D."/>
            <person name="Topham K."/>
            <person name="Topping I."/>
            <person name="Tsamla T."/>
            <person name="Vassiliev H."/>
            <person name="Vo A."/>
            <person name="Wangchuk T."/>
            <person name="Wangdi T."/>
            <person name="Weiand M."/>
            <person name="Wilkinson J."/>
            <person name="Wilson A."/>
            <person name="Yadav S."/>
            <person name="Young G."/>
            <person name="Yu Q."/>
            <person name="Zembek L."/>
            <person name="Zhong D."/>
            <person name="Zimmer A."/>
            <person name="Zwirko Z."/>
            <person name="Jaffe D.B."/>
            <person name="Alvarez P."/>
            <person name="Brockman W."/>
            <person name="Butler J."/>
            <person name="Chin C."/>
            <person name="Gnerre S."/>
            <person name="Grabherr M."/>
            <person name="Kleber M."/>
            <person name="Mauceli E."/>
            <person name="MacCallum I."/>
        </authorList>
    </citation>
    <scope>NUCLEOTIDE SEQUENCE [LARGE SCALE GENOMIC DNA]</scope>
    <source>
        <strain evidence="14">Rob3c / Tucson 14021-0248.25</strain>
    </source>
</reference>
<evidence type="ECO:0000256" key="3">
    <source>
        <dbReference type="ARBA" id="ARBA00022448"/>
    </source>
</evidence>
<dbReference type="PhylomeDB" id="B4ID46"/>
<evidence type="ECO:0000256" key="9">
    <source>
        <dbReference type="ARBA" id="ARBA00023006"/>
    </source>
</evidence>
<comment type="catalytic activity">
    <reaction evidence="10">
        <text>[protein]-C-terminal L-amino acid-glycyl-phosphatidylethanolamide + H2O = [protein]-C-terminal L-amino acid-glycine + a 1,2-diacyl-sn-glycero-3-phosphoethanolamine</text>
        <dbReference type="Rhea" id="RHEA:67548"/>
        <dbReference type="Rhea" id="RHEA-COMP:17323"/>
        <dbReference type="Rhea" id="RHEA-COMP:17324"/>
        <dbReference type="ChEBI" id="CHEBI:15377"/>
        <dbReference type="ChEBI" id="CHEBI:64612"/>
        <dbReference type="ChEBI" id="CHEBI:172940"/>
        <dbReference type="ChEBI" id="CHEBI:172941"/>
    </reaction>
    <physiologicalReaction direction="left-to-right" evidence="10">
        <dbReference type="Rhea" id="RHEA:67549"/>
    </physiologicalReaction>
</comment>
<evidence type="ECO:0000313" key="13">
    <source>
        <dbReference type="EMBL" id="EDW45472.1"/>
    </source>
</evidence>
<dbReference type="MEROPS" id="C54.A04"/>
<evidence type="ECO:0000256" key="11">
    <source>
        <dbReference type="RuleBase" id="RU363115"/>
    </source>
</evidence>
<evidence type="ECO:0000256" key="8">
    <source>
        <dbReference type="ARBA" id="ARBA00022927"/>
    </source>
</evidence>
<organism evidence="14">
    <name type="scientific">Drosophila sechellia</name>
    <name type="common">Fruit fly</name>
    <dbReference type="NCBI Taxonomy" id="7238"/>
    <lineage>
        <taxon>Eukaryota</taxon>
        <taxon>Metazoa</taxon>
        <taxon>Ecdysozoa</taxon>
        <taxon>Arthropoda</taxon>
        <taxon>Hexapoda</taxon>
        <taxon>Insecta</taxon>
        <taxon>Pterygota</taxon>
        <taxon>Neoptera</taxon>
        <taxon>Endopterygota</taxon>
        <taxon>Diptera</taxon>
        <taxon>Brachycera</taxon>
        <taxon>Muscomorpha</taxon>
        <taxon>Ephydroidea</taxon>
        <taxon>Drosophilidae</taxon>
        <taxon>Drosophila</taxon>
        <taxon>Sophophora</taxon>
    </lineage>
</organism>
<dbReference type="GO" id="GO:0005737">
    <property type="term" value="C:cytoplasm"/>
    <property type="evidence" value="ECO:0007669"/>
    <property type="project" value="UniProtKB-SubCell"/>
</dbReference>
<dbReference type="GO" id="GO:0015031">
    <property type="term" value="P:protein transport"/>
    <property type="evidence" value="ECO:0007669"/>
    <property type="project" value="UniProtKB-KW"/>
</dbReference>
<dbReference type="GO" id="GO:0004197">
    <property type="term" value="F:cysteine-type endopeptidase activity"/>
    <property type="evidence" value="ECO:0007669"/>
    <property type="project" value="TreeGrafter"/>
</dbReference>
<evidence type="ECO:0000259" key="12">
    <source>
        <dbReference type="Pfam" id="PF03416"/>
    </source>
</evidence>
<name>B4ID46_DROSE</name>
<dbReference type="EMBL" id="CH480829">
    <property type="protein sequence ID" value="EDW45472.1"/>
    <property type="molecule type" value="Genomic_DNA"/>
</dbReference>
<dbReference type="SUPFAM" id="SSF54001">
    <property type="entry name" value="Cysteine proteinases"/>
    <property type="match status" value="1"/>
</dbReference>
<proteinExistence type="inferred from homology"/>
<keyword evidence="6 11" id="KW-0378">Hydrolase</keyword>
<dbReference type="HOGENOM" id="CLU_1887921_0_0_1"/>
<dbReference type="EC" id="3.4.22.-" evidence="11"/>
<dbReference type="GO" id="GO:0034727">
    <property type="term" value="P:piecemeal microautophagy of the nucleus"/>
    <property type="evidence" value="ECO:0007669"/>
    <property type="project" value="TreeGrafter"/>
</dbReference>
<keyword evidence="9 11" id="KW-0072">Autophagy</keyword>
<comment type="subcellular location">
    <subcellularLocation>
        <location evidence="1 11">Cytoplasm</location>
    </subcellularLocation>
</comment>
<dbReference type="InterPro" id="IPR046792">
    <property type="entry name" value="Peptidase_C54_cat"/>
</dbReference>
<evidence type="ECO:0000256" key="1">
    <source>
        <dbReference type="ARBA" id="ARBA00004496"/>
    </source>
</evidence>
<comment type="similarity">
    <text evidence="2 11">Belongs to the peptidase C54 family.</text>
</comment>
<protein>
    <recommendedName>
        <fullName evidence="11">Cysteine protease</fullName>
        <ecNumber evidence="11">3.4.22.-</ecNumber>
    </recommendedName>
</protein>
<dbReference type="STRING" id="7238.B4ID46"/>
<evidence type="ECO:0000256" key="5">
    <source>
        <dbReference type="ARBA" id="ARBA00022670"/>
    </source>
</evidence>
<dbReference type="GO" id="GO:0000045">
    <property type="term" value="P:autophagosome assembly"/>
    <property type="evidence" value="ECO:0007669"/>
    <property type="project" value="TreeGrafter"/>
</dbReference>
<dbReference type="GO" id="GO:0000423">
    <property type="term" value="P:mitophagy"/>
    <property type="evidence" value="ECO:0007669"/>
    <property type="project" value="TreeGrafter"/>
</dbReference>
<dbReference type="GO" id="GO:0019786">
    <property type="term" value="F:protein-phosphatidylethanolamide deconjugating activity"/>
    <property type="evidence" value="ECO:0007669"/>
    <property type="project" value="InterPro"/>
</dbReference>
<dbReference type="Pfam" id="PF03416">
    <property type="entry name" value="Peptidase_C54"/>
    <property type="match status" value="1"/>
</dbReference>
<keyword evidence="14" id="KW-1185">Reference proteome</keyword>
<dbReference type="PANTHER" id="PTHR22624:SF49">
    <property type="entry name" value="CYSTEINE PROTEASE"/>
    <property type="match status" value="1"/>
</dbReference>
<comment type="function">
    <text evidence="11">Cysteine protease that plays a key role in autophagy by mediating both proteolytic activation and delipidation of ATG8 family proteins.</text>
</comment>
<accession>B4ID46</accession>
<dbReference type="PANTHER" id="PTHR22624">
    <property type="entry name" value="CYSTEINE PROTEASE ATG4"/>
    <property type="match status" value="1"/>
</dbReference>
<keyword evidence="3" id="KW-0813">Transport</keyword>
<evidence type="ECO:0000313" key="14">
    <source>
        <dbReference type="Proteomes" id="UP000001292"/>
    </source>
</evidence>
<evidence type="ECO:0000256" key="6">
    <source>
        <dbReference type="ARBA" id="ARBA00022801"/>
    </source>
</evidence>
<sequence>MLVGLSDQLARIMESVFEAYLGPDSVLASAVGQAVGSGEPEDIPRRNTNVWVLGKKYNAIQELELIRRDIQSRLWCTYRHGFSPLGEVQLTTDKGWGLHAALWSDGSRPGPDRLTFGTRLVSGRRTAVMPPTSRL</sequence>
<keyword evidence="8 11" id="KW-0653">Protein transport</keyword>
<evidence type="ECO:0000256" key="10">
    <source>
        <dbReference type="ARBA" id="ARBA00029362"/>
    </source>
</evidence>
<gene>
    <name evidence="13" type="primary">Dsec\GM16787</name>
    <name evidence="13" type="ORF">Dsec_GM16787</name>
</gene>
<evidence type="ECO:0000256" key="2">
    <source>
        <dbReference type="ARBA" id="ARBA00010958"/>
    </source>
</evidence>
<keyword evidence="5 11" id="KW-0645">Protease</keyword>
<keyword evidence="4 11" id="KW-0963">Cytoplasm</keyword>
<dbReference type="GO" id="GO:0016485">
    <property type="term" value="P:protein processing"/>
    <property type="evidence" value="ECO:0007669"/>
    <property type="project" value="TreeGrafter"/>
</dbReference>
<dbReference type="GO" id="GO:0035973">
    <property type="term" value="P:aggrephagy"/>
    <property type="evidence" value="ECO:0007669"/>
    <property type="project" value="TreeGrafter"/>
</dbReference>